<organism evidence="1 2">
    <name type="scientific">Psychrosphaera aquimarina</name>
    <dbReference type="NCBI Taxonomy" id="2044854"/>
    <lineage>
        <taxon>Bacteria</taxon>
        <taxon>Pseudomonadati</taxon>
        <taxon>Pseudomonadota</taxon>
        <taxon>Gammaproteobacteria</taxon>
        <taxon>Alteromonadales</taxon>
        <taxon>Pseudoalteromonadaceae</taxon>
        <taxon>Psychrosphaera</taxon>
    </lineage>
</organism>
<reference evidence="1 2" key="1">
    <citation type="submission" date="2023-10" db="EMBL/GenBank/DDBJ databases">
        <title>Psychrosphaera aquimaarina strain SW33 isolated from seawater.</title>
        <authorList>
            <person name="Bayburt H."/>
            <person name="Kim J.M."/>
            <person name="Choi B.J."/>
            <person name="Jeon C.O."/>
        </authorList>
    </citation>
    <scope>NUCLEOTIDE SEQUENCE [LARGE SCALE GENOMIC DNA]</scope>
    <source>
        <strain evidence="1 2">KCTC 52743</strain>
    </source>
</reference>
<sequence>MNPNNILESVIKLRSELEVTDDIEPEVLEQLELFHRDIQSKINSNELKAEETIFEQLLEMETNFATNHPVLEKLTRDVIDRLSLMGI</sequence>
<keyword evidence="2" id="KW-1185">Reference proteome</keyword>
<dbReference type="Proteomes" id="UP001257914">
    <property type="component" value="Unassembled WGS sequence"/>
</dbReference>
<dbReference type="RefSeq" id="WP_216054595.1">
    <property type="nucleotide sequence ID" value="NZ_JAWCUA010000010.1"/>
</dbReference>
<dbReference type="InterPro" id="IPR025516">
    <property type="entry name" value="DUF4404"/>
</dbReference>
<gene>
    <name evidence="1" type="ORF">RT723_14325</name>
</gene>
<proteinExistence type="predicted"/>
<comment type="caution">
    <text evidence="1">The sequence shown here is derived from an EMBL/GenBank/DDBJ whole genome shotgun (WGS) entry which is preliminary data.</text>
</comment>
<name>A0ABU3R3T9_9GAMM</name>
<accession>A0ABU3R3T9</accession>
<evidence type="ECO:0000313" key="2">
    <source>
        <dbReference type="Proteomes" id="UP001257914"/>
    </source>
</evidence>
<dbReference type="EMBL" id="JAWCUA010000010">
    <property type="protein sequence ID" value="MDU0114147.1"/>
    <property type="molecule type" value="Genomic_DNA"/>
</dbReference>
<protein>
    <submittedName>
        <fullName evidence="1">DUF4404 family protein</fullName>
    </submittedName>
</protein>
<evidence type="ECO:0000313" key="1">
    <source>
        <dbReference type="EMBL" id="MDU0114147.1"/>
    </source>
</evidence>
<dbReference type="Pfam" id="PF14357">
    <property type="entry name" value="DUF4404"/>
    <property type="match status" value="1"/>
</dbReference>